<reference evidence="1 2" key="1">
    <citation type="journal article" date="2018" name="Aquat. Microb. Ecol.">
        <title>Gammaproteobacterial methanotrophs dominate.</title>
        <authorList>
            <person name="Rissanen A.J."/>
            <person name="Saarenheimo J."/>
            <person name="Tiirola M."/>
            <person name="Peura S."/>
            <person name="Aalto S.L."/>
            <person name="Karvinen A."/>
            <person name="Nykanen H."/>
        </authorList>
    </citation>
    <scope>NUCLEOTIDE SEQUENCE [LARGE SCALE GENOMIC DNA]</scope>
    <source>
        <strain evidence="1">AMbin10</strain>
    </source>
</reference>
<organism evidence="1 2">
    <name type="scientific">Candidatus Methylumidiphilus alinenensis</name>
    <dbReference type="NCBI Taxonomy" id="2202197"/>
    <lineage>
        <taxon>Bacteria</taxon>
        <taxon>Pseudomonadati</taxon>
        <taxon>Pseudomonadota</taxon>
        <taxon>Gammaproteobacteria</taxon>
        <taxon>Methylococcales</taxon>
        <taxon>Candidatus Methylumidiphilus</taxon>
    </lineage>
</organism>
<dbReference type="EMBL" id="QJPH01000374">
    <property type="protein sequence ID" value="PZN75846.1"/>
    <property type="molecule type" value="Genomic_DNA"/>
</dbReference>
<dbReference type="Proteomes" id="UP000249396">
    <property type="component" value="Unassembled WGS sequence"/>
</dbReference>
<evidence type="ECO:0000313" key="1">
    <source>
        <dbReference type="EMBL" id="PZN75846.1"/>
    </source>
</evidence>
<dbReference type="Pfam" id="PF19653">
    <property type="entry name" value="DUF6156"/>
    <property type="match status" value="1"/>
</dbReference>
<protein>
    <submittedName>
        <fullName evidence="1">Uncharacterized protein</fullName>
    </submittedName>
</protein>
<evidence type="ECO:0000313" key="2">
    <source>
        <dbReference type="Proteomes" id="UP000249396"/>
    </source>
</evidence>
<name>A0A2W4QY02_9GAMM</name>
<comment type="caution">
    <text evidence="1">The sequence shown here is derived from an EMBL/GenBank/DDBJ whole genome shotgun (WGS) entry which is preliminary data.</text>
</comment>
<proteinExistence type="predicted"/>
<gene>
    <name evidence="1" type="ORF">DM484_17820</name>
</gene>
<dbReference type="InterPro" id="IPR046154">
    <property type="entry name" value="DUF6156"/>
</dbReference>
<accession>A0A2W4QY02</accession>
<dbReference type="AlphaFoldDB" id="A0A2W4QY02"/>
<sequence length="99" mass="11584">MTEEMQGTCRYFLTYTGVKLPLTLLNELEPDQLGNRITFFHGYYDGLGRLVRLQKMVYGEIEMEHRYQYDETGLLQRAEIIDIDGEVTVLEFDKNGLVK</sequence>